<protein>
    <submittedName>
        <fullName evidence="2">WGS project CAEQ00000000 data, annotated contig 1572</fullName>
    </submittedName>
</protein>
<evidence type="ECO:0000313" key="3">
    <source>
        <dbReference type="Proteomes" id="UP000000702"/>
    </source>
</evidence>
<name>F9W756_TRYCI</name>
<dbReference type="VEuPathDB" id="TriTrypDB:TcIL3000_0_38370"/>
<comment type="caution">
    <text evidence="2">The sequence shown here is derived from an EMBL/GenBank/DDBJ whole genome shotgun (WGS) entry which is preliminary data.</text>
</comment>
<evidence type="ECO:0000313" key="2">
    <source>
        <dbReference type="EMBL" id="CCD13021.1"/>
    </source>
</evidence>
<keyword evidence="3" id="KW-1185">Reference proteome</keyword>
<dbReference type="Proteomes" id="UP000000702">
    <property type="component" value="Unassembled WGS sequence"/>
</dbReference>
<reference evidence="3" key="1">
    <citation type="submission" date="2011-07" db="EMBL/GenBank/DDBJ databases">
        <title>Divergent evolution of antigenic variation in African trypanosomes.</title>
        <authorList>
            <person name="Jackson A.P."/>
            <person name="Berry A."/>
            <person name="Allison H.C."/>
            <person name="Burton P."/>
            <person name="Anderson J."/>
            <person name="Aslett M."/>
            <person name="Brown R."/>
            <person name="Corton N."/>
            <person name="Harris D."/>
            <person name="Hauser H."/>
            <person name="Gamble J."/>
            <person name="Gilderthorp R."/>
            <person name="McQuillan J."/>
            <person name="Quail M.A."/>
            <person name="Sanders M."/>
            <person name="Van Tonder A."/>
            <person name="Ginger M.L."/>
            <person name="Donelson J.E."/>
            <person name="Field M.C."/>
            <person name="Barry J.D."/>
            <person name="Berriman M."/>
            <person name="Hertz-Fowler C."/>
        </authorList>
    </citation>
    <scope>NUCLEOTIDE SEQUENCE [LARGE SCALE GENOMIC DNA]</scope>
    <source>
        <strain evidence="3">IL3000</strain>
    </source>
</reference>
<accession>F9W756</accession>
<proteinExistence type="predicted"/>
<sequence>MGAQQQHVRSTRNSKRHTKRKTCTLEGRPRNPSCPPQEQLERLERLQGFQNRTGKIISKIDSIKVKIQSCMGGPEPGENTTEQNATEQTGTTEQTPTSPTCFDNVAKIAADLKEKRALLARYQKVKGWIPPSSALNAKIPVKHFVILFTLY</sequence>
<dbReference type="EMBL" id="CAEQ01000988">
    <property type="protein sequence ID" value="CCD13021.1"/>
    <property type="molecule type" value="Genomic_DNA"/>
</dbReference>
<gene>
    <name evidence="2" type="ORF">TCIL3000_0_38370</name>
</gene>
<organism evidence="2 3">
    <name type="scientific">Trypanosoma congolense (strain IL3000)</name>
    <dbReference type="NCBI Taxonomy" id="1068625"/>
    <lineage>
        <taxon>Eukaryota</taxon>
        <taxon>Discoba</taxon>
        <taxon>Euglenozoa</taxon>
        <taxon>Kinetoplastea</taxon>
        <taxon>Metakinetoplastina</taxon>
        <taxon>Trypanosomatida</taxon>
        <taxon>Trypanosomatidae</taxon>
        <taxon>Trypanosoma</taxon>
        <taxon>Nannomonas</taxon>
    </lineage>
</organism>
<feature type="region of interest" description="Disordered" evidence="1">
    <location>
        <begin position="69"/>
        <end position="100"/>
    </location>
</feature>
<feature type="compositionally biased region" description="Low complexity" evidence="1">
    <location>
        <begin position="77"/>
        <end position="100"/>
    </location>
</feature>
<feature type="compositionally biased region" description="Basic residues" evidence="1">
    <location>
        <begin position="9"/>
        <end position="22"/>
    </location>
</feature>
<reference evidence="2 3" key="2">
    <citation type="journal article" date="2012" name="Proc. Natl. Acad. Sci. U.S.A.">
        <title>Antigenic diversity is generated by distinct evolutionary mechanisms in African trypanosome species.</title>
        <authorList>
            <person name="Jackson A.P."/>
            <person name="Berry A."/>
            <person name="Aslett M."/>
            <person name="Allison H.C."/>
            <person name="Burton P."/>
            <person name="Vavrova-Anderson J."/>
            <person name="Brown R."/>
            <person name="Browne H."/>
            <person name="Corton N."/>
            <person name="Hauser H."/>
            <person name="Gamble J."/>
            <person name="Gilderthorp R."/>
            <person name="Marcello L."/>
            <person name="McQuillan J."/>
            <person name="Otto T.D."/>
            <person name="Quail M.A."/>
            <person name="Sanders M.J."/>
            <person name="van Tonder A."/>
            <person name="Ginger M.L."/>
            <person name="Field M.C."/>
            <person name="Barry J.D."/>
            <person name="Hertz-Fowler C."/>
            <person name="Berriman M."/>
        </authorList>
    </citation>
    <scope>NUCLEOTIDE SEQUENCE [LARGE SCALE GENOMIC DNA]</scope>
    <source>
        <strain evidence="2 3">IL3000</strain>
    </source>
</reference>
<dbReference type="AlphaFoldDB" id="F9W756"/>
<evidence type="ECO:0000256" key="1">
    <source>
        <dbReference type="SAM" id="MobiDB-lite"/>
    </source>
</evidence>
<feature type="region of interest" description="Disordered" evidence="1">
    <location>
        <begin position="1"/>
        <end position="37"/>
    </location>
</feature>